<dbReference type="UniPathway" id="UPA00148"/>
<dbReference type="NCBIfam" id="NF006136">
    <property type="entry name" value="PRK08285.1"/>
    <property type="match status" value="1"/>
</dbReference>
<evidence type="ECO:0000313" key="6">
    <source>
        <dbReference type="EMBL" id="SUS03973.1"/>
    </source>
</evidence>
<evidence type="ECO:0000256" key="4">
    <source>
        <dbReference type="ARBA" id="ARBA00023235"/>
    </source>
</evidence>
<reference evidence="6" key="1">
    <citation type="submission" date="2018-07" db="EMBL/GenBank/DDBJ databases">
        <authorList>
            <person name="Quirk P.G."/>
            <person name="Krulwich T.A."/>
        </authorList>
    </citation>
    <scope>NUCLEOTIDE SEQUENCE</scope>
</reference>
<dbReference type="GO" id="GO:0016993">
    <property type="term" value="F:precorrin-8X methylmutase activity"/>
    <property type="evidence" value="ECO:0007669"/>
    <property type="project" value="InterPro"/>
</dbReference>
<dbReference type="InterPro" id="IPR003722">
    <property type="entry name" value="Cbl_synth_CobH/CbiC"/>
</dbReference>
<comment type="similarity">
    <text evidence="2">Belongs to the CobH/CbiC family.</text>
</comment>
<accession>A0A380TAF2</accession>
<dbReference type="PANTHER" id="PTHR43588:SF1">
    <property type="entry name" value="COBALT-PRECORRIN-8 METHYLMUTASE"/>
    <property type="match status" value="1"/>
</dbReference>
<sequence length="527" mass="56124">MPLPSCASPIFDAYIIVDWSAAARPVQGADSIWIACLERRSDGLVPLLLANPPTRAEAVARLADLLSDLISRDRVTLVGFDFAFGYPQGFAARLRAEAPDWRGVWKELAARIRDEDDNANNRFAVAAALNEKLSARPFPFWGCPAGADTAQLTARKPDGYTADALAEYRLTDRVTRGPKSVWQLAYAGSVGSQSLLGIARLFQLRHHPWLTDVTRIWPFETGLGALARPGAGEWRVLLTEVYPSMLATTPAQGEVRDARQVQALATHFADEDAQGRMAPLFAGPADLSDEQRRAVEREEGWTLGIETTAKPSGGPTPGRNGYDYLKDAHAIYRRSFALIREEVDLGVLPQGLQVVAERLIHACGDVTILPDLAYTDGVAEAARGALAAGAPILVDSEMVGAGIIRARLAGNAVLCLLNDPRTAALAQSNGTTRSAAAVDLWRPHLEGAVVAIGNAPTALFRLLELLDEGAPAPAAILGFPVGFVGAAEAKAALASHPRRVPFITLTGRRGGSAMAAAAVNALTMDGQ</sequence>
<protein>
    <recommendedName>
        <fullName evidence="5">Cobalamin biosynthesis precorrin-8X methylmutase CobH/CbiC domain-containing protein</fullName>
    </recommendedName>
</protein>
<gene>
    <name evidence="6" type="ORF">DF3PB_1150006</name>
</gene>
<dbReference type="GO" id="GO:0009236">
    <property type="term" value="P:cobalamin biosynthetic process"/>
    <property type="evidence" value="ECO:0007669"/>
    <property type="project" value="UniProtKB-UniPathway"/>
</dbReference>
<dbReference type="PANTHER" id="PTHR43588">
    <property type="entry name" value="COBALT-PRECORRIN-8 METHYLMUTASE"/>
    <property type="match status" value="1"/>
</dbReference>
<evidence type="ECO:0000259" key="5">
    <source>
        <dbReference type="Pfam" id="PF02570"/>
    </source>
</evidence>
<dbReference type="Gene3D" id="3.40.50.10230">
    <property type="entry name" value="Cobalamin biosynthesis CobH/CbiC, precorrin-8X methylmutase"/>
    <property type="match status" value="1"/>
</dbReference>
<dbReference type="EMBL" id="UIDG01000019">
    <property type="protein sequence ID" value="SUS03973.1"/>
    <property type="molecule type" value="Genomic_DNA"/>
</dbReference>
<comment type="pathway">
    <text evidence="1">Cofactor biosynthesis; adenosylcobalamin biosynthesis.</text>
</comment>
<keyword evidence="4" id="KW-0413">Isomerase</keyword>
<keyword evidence="3" id="KW-0169">Cobalamin biosynthesis</keyword>
<proteinExistence type="inferred from homology"/>
<organism evidence="6">
    <name type="scientific">metagenome</name>
    <dbReference type="NCBI Taxonomy" id="256318"/>
    <lineage>
        <taxon>unclassified sequences</taxon>
        <taxon>metagenomes</taxon>
    </lineage>
</organism>
<dbReference type="Pfam" id="PF02570">
    <property type="entry name" value="CbiC"/>
    <property type="match status" value="1"/>
</dbReference>
<evidence type="ECO:0000256" key="1">
    <source>
        <dbReference type="ARBA" id="ARBA00004953"/>
    </source>
</evidence>
<feature type="domain" description="Cobalamin biosynthesis precorrin-8X methylmutase CobH/CbiC" evidence="5">
    <location>
        <begin position="331"/>
        <end position="523"/>
    </location>
</feature>
<evidence type="ECO:0000256" key="3">
    <source>
        <dbReference type="ARBA" id="ARBA00022573"/>
    </source>
</evidence>
<evidence type="ECO:0000256" key="2">
    <source>
        <dbReference type="ARBA" id="ARBA00009774"/>
    </source>
</evidence>
<name>A0A380TAF2_9ZZZZ</name>
<dbReference type="AlphaFoldDB" id="A0A380TAF2"/>
<dbReference type="SUPFAM" id="SSF63965">
    <property type="entry name" value="Precorrin-8X methylmutase CbiC/CobH"/>
    <property type="match status" value="1"/>
</dbReference>
<dbReference type="InterPro" id="IPR036588">
    <property type="entry name" value="CobH/CbiC_sf"/>
</dbReference>